<name>A0A0C2G6A8_9BILA</name>
<dbReference type="GO" id="GO:0006310">
    <property type="term" value="P:DNA recombination"/>
    <property type="evidence" value="ECO:0007669"/>
    <property type="project" value="UniProtKB-KW"/>
</dbReference>
<dbReference type="InterPro" id="IPR027417">
    <property type="entry name" value="P-loop_NTPase"/>
</dbReference>
<keyword evidence="1" id="KW-0234">DNA repair</keyword>
<keyword evidence="1" id="KW-0233">DNA recombination</keyword>
<sequence>MIHGPCGALNPNSPCMKDGKCSKKFPREFIQETQTGNDGYPLYRRRRPEEGGFATTARVRVNNEIIEVEVDNRWVVPYCPLLSKMFEAHINVEYCNSVKSIKYICKYVNKGSDMAVFRLENENAAFDEIIQYLMGRYISSNEAVWHILSFAIHECYPSVVHLSVHVENGQRVYFTADNAQQTAANPPNTTLTAFFLLCQQDPFARTLLYPEVPKYYTWNASRKMFCKRKQGVPVPGYDVRASDTLGRVYTVHPSNDECYYLRLLLHTVRGPTSFADLRTINGEVCETFREACQRLGLLENDQHWDTTLSEACETCFPSQLRSLFAIIITSSAPSNPQCLWDKYKESLSENILRQHRRINPHANFCNEIFNQALILIEDQCILINSKTLLELGLSAPSRTGNELVQSEVLRERNYNVEELENFVQIHKPLLVDDQRKAYDAILTLVGSENGGIFFLDAPGGTGKTFLINLLLAEVRREDGIALAIASSGIASTLLDGGRTAHSALKLPLDLAHSENPVCNIGKNSGKAQVLRMCKVIVWDECTMAHKRALEALDRTLQDIRGNNRLMGGAVVVLAGDFRQTLPVIPRSTTADELNACLKASYLWRHVQKLTLSTNMRVHLHGDVSAQSFAELLLQLGDGKFPVDANTGLISFPSNFCNLASSLEELVDKVFPNISDNFKNHQWLCDRAILAPMNDNVNHINIQIQNQLPGPATMYEPIDTVLDSEQAVFYPTEFLNSLEPPGMPPHKLVLKTGSPIMLLRYIDPPKLCNGTRLCVKNLLPNVIGATILTGKAKGEDVFIPRIPMIPTDMPFDFKRLQFPVRLAFAITINKVQGQSLRVAGINLETPCFSHGQLYVACSRVGTPKHLYIYAPDGKTKMLFTQMLCAEISVFTSVPICELTYISM</sequence>
<feature type="domain" description="DNA helicase Pif1-like 2B" evidence="3">
    <location>
        <begin position="732"/>
        <end position="777"/>
    </location>
</feature>
<organism evidence="4 5">
    <name type="scientific">Ancylostoma duodenale</name>
    <dbReference type="NCBI Taxonomy" id="51022"/>
    <lineage>
        <taxon>Eukaryota</taxon>
        <taxon>Metazoa</taxon>
        <taxon>Ecdysozoa</taxon>
        <taxon>Nematoda</taxon>
        <taxon>Chromadorea</taxon>
        <taxon>Rhabditida</taxon>
        <taxon>Rhabditina</taxon>
        <taxon>Rhabditomorpha</taxon>
        <taxon>Strongyloidea</taxon>
        <taxon>Ancylostomatidae</taxon>
        <taxon>Ancylostomatinae</taxon>
        <taxon>Ancylostoma</taxon>
    </lineage>
</organism>
<evidence type="ECO:0000259" key="3">
    <source>
        <dbReference type="Pfam" id="PF21530"/>
    </source>
</evidence>
<keyword evidence="1" id="KW-0227">DNA damage</keyword>
<dbReference type="Gene3D" id="3.40.50.300">
    <property type="entry name" value="P-loop containing nucleotide triphosphate hydrolases"/>
    <property type="match status" value="1"/>
</dbReference>
<dbReference type="Pfam" id="PF21530">
    <property type="entry name" value="Pif1_2B_dom"/>
    <property type="match status" value="1"/>
</dbReference>
<dbReference type="PANTHER" id="PTHR10492">
    <property type="match status" value="1"/>
</dbReference>
<keyword evidence="1" id="KW-0347">Helicase</keyword>
<dbReference type="EC" id="5.6.2.3" evidence="1"/>
<dbReference type="SUPFAM" id="SSF52540">
    <property type="entry name" value="P-loop containing nucleoside triphosphate hydrolases"/>
    <property type="match status" value="2"/>
</dbReference>
<dbReference type="GO" id="GO:0005524">
    <property type="term" value="F:ATP binding"/>
    <property type="evidence" value="ECO:0007669"/>
    <property type="project" value="UniProtKB-KW"/>
</dbReference>
<comment type="catalytic activity">
    <reaction evidence="1">
        <text>ATP + H2O = ADP + phosphate + H(+)</text>
        <dbReference type="Rhea" id="RHEA:13065"/>
        <dbReference type="ChEBI" id="CHEBI:15377"/>
        <dbReference type="ChEBI" id="CHEBI:15378"/>
        <dbReference type="ChEBI" id="CHEBI:30616"/>
        <dbReference type="ChEBI" id="CHEBI:43474"/>
        <dbReference type="ChEBI" id="CHEBI:456216"/>
        <dbReference type="EC" id="5.6.2.3"/>
    </reaction>
</comment>
<reference evidence="4 5" key="1">
    <citation type="submission" date="2013-12" db="EMBL/GenBank/DDBJ databases">
        <title>Draft genome of the parsitic nematode Ancylostoma duodenale.</title>
        <authorList>
            <person name="Mitreva M."/>
        </authorList>
    </citation>
    <scope>NUCLEOTIDE SEQUENCE [LARGE SCALE GENOMIC DNA]</scope>
    <source>
        <strain evidence="4 5">Zhejiang</strain>
    </source>
</reference>
<dbReference type="AlphaFoldDB" id="A0A0C2G6A8"/>
<accession>A0A0C2G6A8</accession>
<dbReference type="GO" id="GO:0043139">
    <property type="term" value="F:5'-3' DNA helicase activity"/>
    <property type="evidence" value="ECO:0007669"/>
    <property type="project" value="UniProtKB-EC"/>
</dbReference>
<evidence type="ECO:0000256" key="1">
    <source>
        <dbReference type="RuleBase" id="RU363044"/>
    </source>
</evidence>
<dbReference type="PANTHER" id="PTHR10492:SF57">
    <property type="entry name" value="ATP-DEPENDENT DNA HELICASE"/>
    <property type="match status" value="1"/>
</dbReference>
<protein>
    <recommendedName>
        <fullName evidence="1">ATP-dependent DNA helicase</fullName>
        <ecNumber evidence="1">5.6.2.3</ecNumber>
    </recommendedName>
</protein>
<evidence type="ECO:0000313" key="5">
    <source>
        <dbReference type="Proteomes" id="UP000054047"/>
    </source>
</evidence>
<dbReference type="GO" id="GO:0006281">
    <property type="term" value="P:DNA repair"/>
    <property type="evidence" value="ECO:0007669"/>
    <property type="project" value="UniProtKB-KW"/>
</dbReference>
<keyword evidence="1" id="KW-0378">Hydrolase</keyword>
<proteinExistence type="inferred from homology"/>
<dbReference type="Pfam" id="PF05970">
    <property type="entry name" value="PIF1"/>
    <property type="match status" value="1"/>
</dbReference>
<gene>
    <name evidence="4" type="ORF">ANCDUO_15421</name>
</gene>
<dbReference type="GO" id="GO:0000723">
    <property type="term" value="P:telomere maintenance"/>
    <property type="evidence" value="ECO:0007669"/>
    <property type="project" value="InterPro"/>
</dbReference>
<feature type="domain" description="DNA helicase Pif1-like DEAD-box helicase" evidence="2">
    <location>
        <begin position="430"/>
        <end position="641"/>
    </location>
</feature>
<keyword evidence="1" id="KW-0547">Nucleotide-binding</keyword>
<keyword evidence="1" id="KW-0067">ATP-binding</keyword>
<keyword evidence="5" id="KW-1185">Reference proteome</keyword>
<dbReference type="GO" id="GO:0016887">
    <property type="term" value="F:ATP hydrolysis activity"/>
    <property type="evidence" value="ECO:0007669"/>
    <property type="project" value="RHEA"/>
</dbReference>
<evidence type="ECO:0000259" key="2">
    <source>
        <dbReference type="Pfam" id="PF05970"/>
    </source>
</evidence>
<comment type="similarity">
    <text evidence="1">Belongs to the helicase family.</text>
</comment>
<evidence type="ECO:0000313" key="4">
    <source>
        <dbReference type="EMBL" id="KIH54434.1"/>
    </source>
</evidence>
<comment type="cofactor">
    <cofactor evidence="1">
        <name>Mg(2+)</name>
        <dbReference type="ChEBI" id="CHEBI:18420"/>
    </cofactor>
</comment>
<dbReference type="OrthoDB" id="1728974at2759"/>
<dbReference type="Proteomes" id="UP000054047">
    <property type="component" value="Unassembled WGS sequence"/>
</dbReference>
<dbReference type="InterPro" id="IPR010285">
    <property type="entry name" value="DNA_helicase_pif1-like_DEAD"/>
</dbReference>
<dbReference type="InterPro" id="IPR049163">
    <property type="entry name" value="Pif1-like_2B_dom"/>
</dbReference>
<dbReference type="EMBL" id="KN739098">
    <property type="protein sequence ID" value="KIH54434.1"/>
    <property type="molecule type" value="Genomic_DNA"/>
</dbReference>